<evidence type="ECO:0000313" key="1">
    <source>
        <dbReference type="EMBL" id="KAF6022361.1"/>
    </source>
</evidence>
<dbReference type="Proteomes" id="UP000593567">
    <property type="component" value="Unassembled WGS sequence"/>
</dbReference>
<gene>
    <name evidence="1" type="ORF">EB796_019331</name>
</gene>
<proteinExistence type="predicted"/>
<evidence type="ECO:0000313" key="2">
    <source>
        <dbReference type="Proteomes" id="UP000593567"/>
    </source>
</evidence>
<sequence length="90" mass="10475">MMISYDVIAKCSIEFATLQCHSDTSQCHVTTTHHNNTLKGHIIITYLKWKNCIQYIRVIFSLITIKPWKQVKFSHMSESIPDYNQLSSTL</sequence>
<name>A0A7J7J9U9_BUGNE</name>
<keyword evidence="2" id="KW-1185">Reference proteome</keyword>
<dbReference type="EMBL" id="VXIV02002861">
    <property type="protein sequence ID" value="KAF6022361.1"/>
    <property type="molecule type" value="Genomic_DNA"/>
</dbReference>
<accession>A0A7J7J9U9</accession>
<dbReference type="AlphaFoldDB" id="A0A7J7J9U9"/>
<comment type="caution">
    <text evidence="1">The sequence shown here is derived from an EMBL/GenBank/DDBJ whole genome shotgun (WGS) entry which is preliminary data.</text>
</comment>
<protein>
    <submittedName>
        <fullName evidence="1">Uncharacterized protein</fullName>
    </submittedName>
</protein>
<reference evidence="1" key="1">
    <citation type="submission" date="2020-06" db="EMBL/GenBank/DDBJ databases">
        <title>Draft genome of Bugula neritina, a colonial animal packing powerful symbionts and potential medicines.</title>
        <authorList>
            <person name="Rayko M."/>
        </authorList>
    </citation>
    <scope>NUCLEOTIDE SEQUENCE [LARGE SCALE GENOMIC DNA]</scope>
    <source>
        <strain evidence="1">Kwan_BN1</strain>
    </source>
</reference>
<organism evidence="1 2">
    <name type="scientific">Bugula neritina</name>
    <name type="common">Brown bryozoan</name>
    <name type="synonym">Sertularia neritina</name>
    <dbReference type="NCBI Taxonomy" id="10212"/>
    <lineage>
        <taxon>Eukaryota</taxon>
        <taxon>Metazoa</taxon>
        <taxon>Spiralia</taxon>
        <taxon>Lophotrochozoa</taxon>
        <taxon>Bryozoa</taxon>
        <taxon>Gymnolaemata</taxon>
        <taxon>Cheilostomatida</taxon>
        <taxon>Flustrina</taxon>
        <taxon>Buguloidea</taxon>
        <taxon>Bugulidae</taxon>
        <taxon>Bugula</taxon>
    </lineage>
</organism>